<evidence type="ECO:0000313" key="2">
    <source>
        <dbReference type="EMBL" id="NSX56422.1"/>
    </source>
</evidence>
<name>A0ABX2IYZ4_9RHOB</name>
<dbReference type="Proteomes" id="UP000777935">
    <property type="component" value="Unassembled WGS sequence"/>
</dbReference>
<gene>
    <name evidence="2" type="ORF">HRQ87_16650</name>
</gene>
<organism evidence="2 3">
    <name type="scientific">Parasulfitobacter algicola</name>
    <dbReference type="NCBI Taxonomy" id="2614809"/>
    <lineage>
        <taxon>Bacteria</taxon>
        <taxon>Pseudomonadati</taxon>
        <taxon>Pseudomonadota</taxon>
        <taxon>Alphaproteobacteria</taxon>
        <taxon>Rhodobacterales</taxon>
        <taxon>Roseobacteraceae</taxon>
        <taxon>Parasulfitobacter</taxon>
    </lineage>
</organism>
<sequence length="156" mass="17395">MRFRTAILAAIISFGFTAVVAQDIQPLSKMNSSKYEETYPLVRCAGFYLANVEWSGQIIEEPIFQELQLTIRTLVAVAALQRNSRANSSLEHQINTAEMDMRTIADIYLSNYRQSYALTGSAWSENPIWNGDAATCKNIAETAFAYKAVLQGANDQ</sequence>
<feature type="chain" id="PRO_5047386867" evidence="1">
    <location>
        <begin position="22"/>
        <end position="156"/>
    </location>
</feature>
<accession>A0ABX2IYZ4</accession>
<dbReference type="EMBL" id="JABUFE010000012">
    <property type="protein sequence ID" value="NSX56422.1"/>
    <property type="molecule type" value="Genomic_DNA"/>
</dbReference>
<dbReference type="RefSeq" id="WP_174139575.1">
    <property type="nucleotide sequence ID" value="NZ_JABUFE010000012.1"/>
</dbReference>
<proteinExistence type="predicted"/>
<feature type="signal peptide" evidence="1">
    <location>
        <begin position="1"/>
        <end position="21"/>
    </location>
</feature>
<evidence type="ECO:0000313" key="3">
    <source>
        <dbReference type="Proteomes" id="UP000777935"/>
    </source>
</evidence>
<reference evidence="2 3" key="1">
    <citation type="submission" date="2020-06" db="EMBL/GenBank/DDBJ databases">
        <title>Sulfitobacter algicola sp. nov., isolated from green algae.</title>
        <authorList>
            <person name="Wang C."/>
        </authorList>
    </citation>
    <scope>NUCLEOTIDE SEQUENCE [LARGE SCALE GENOMIC DNA]</scope>
    <source>
        <strain evidence="2 3">1151</strain>
    </source>
</reference>
<evidence type="ECO:0000256" key="1">
    <source>
        <dbReference type="SAM" id="SignalP"/>
    </source>
</evidence>
<keyword evidence="1" id="KW-0732">Signal</keyword>
<protein>
    <submittedName>
        <fullName evidence="2">Uncharacterized protein</fullName>
    </submittedName>
</protein>
<keyword evidence="3" id="KW-1185">Reference proteome</keyword>
<comment type="caution">
    <text evidence="2">The sequence shown here is derived from an EMBL/GenBank/DDBJ whole genome shotgun (WGS) entry which is preliminary data.</text>
</comment>